<evidence type="ECO:0000256" key="1">
    <source>
        <dbReference type="SAM" id="Phobius"/>
    </source>
</evidence>
<keyword evidence="1" id="KW-1133">Transmembrane helix</keyword>
<dbReference type="Proteomes" id="UP000663824">
    <property type="component" value="Unassembled WGS sequence"/>
</dbReference>
<feature type="transmembrane region" description="Helical" evidence="1">
    <location>
        <begin position="50"/>
        <end position="70"/>
    </location>
</feature>
<name>A0A816XWV4_9BILA</name>
<comment type="caution">
    <text evidence="2">The sequence shown here is derived from an EMBL/GenBank/DDBJ whole genome shotgun (WGS) entry which is preliminary data.</text>
</comment>
<keyword evidence="1" id="KW-0812">Transmembrane</keyword>
<dbReference type="AlphaFoldDB" id="A0A816XWV4"/>
<proteinExistence type="predicted"/>
<evidence type="ECO:0000313" key="2">
    <source>
        <dbReference type="EMBL" id="CAF2152483.1"/>
    </source>
</evidence>
<keyword evidence="1" id="KW-0472">Membrane</keyword>
<evidence type="ECO:0000313" key="3">
    <source>
        <dbReference type="Proteomes" id="UP000663824"/>
    </source>
</evidence>
<organism evidence="2 3">
    <name type="scientific">Rotaria magnacalcarata</name>
    <dbReference type="NCBI Taxonomy" id="392030"/>
    <lineage>
        <taxon>Eukaryota</taxon>
        <taxon>Metazoa</taxon>
        <taxon>Spiralia</taxon>
        <taxon>Gnathifera</taxon>
        <taxon>Rotifera</taxon>
        <taxon>Eurotatoria</taxon>
        <taxon>Bdelloidea</taxon>
        <taxon>Philodinida</taxon>
        <taxon>Philodinidae</taxon>
        <taxon>Rotaria</taxon>
    </lineage>
</organism>
<dbReference type="EMBL" id="CAJNRE010017197">
    <property type="protein sequence ID" value="CAF2152483.1"/>
    <property type="molecule type" value="Genomic_DNA"/>
</dbReference>
<sequence>MKPTQWIHQYLDLQHYSDEDVIVDDENNEPNIIMELSFNNKEKMNDSGNLYISFAFLLVFSINTTCLLNLGSPFLRNISHVNSAEAFRTSNVNQSTSDLVVEEEKIHELLDKAISSTRIEVDKNVQKKNKIGNQSQRNSNDCGASKKHCSYMHIFSIFILVHSSSFAQPVRQQFTPHAMCTTSLNSSCIPKSPTVR</sequence>
<protein>
    <recommendedName>
        <fullName evidence="4">Transmembrane protein</fullName>
    </recommendedName>
</protein>
<evidence type="ECO:0008006" key="4">
    <source>
        <dbReference type="Google" id="ProtNLM"/>
    </source>
</evidence>
<reference evidence="2" key="1">
    <citation type="submission" date="2021-02" db="EMBL/GenBank/DDBJ databases">
        <authorList>
            <person name="Nowell W R."/>
        </authorList>
    </citation>
    <scope>NUCLEOTIDE SEQUENCE</scope>
</reference>
<gene>
    <name evidence="2" type="ORF">MBJ925_LOCUS31536</name>
</gene>
<accession>A0A816XWV4</accession>